<organism evidence="2 3">
    <name type="scientific">Plectus sambesii</name>
    <dbReference type="NCBI Taxonomy" id="2011161"/>
    <lineage>
        <taxon>Eukaryota</taxon>
        <taxon>Metazoa</taxon>
        <taxon>Ecdysozoa</taxon>
        <taxon>Nematoda</taxon>
        <taxon>Chromadorea</taxon>
        <taxon>Plectida</taxon>
        <taxon>Plectina</taxon>
        <taxon>Plectoidea</taxon>
        <taxon>Plectidae</taxon>
        <taxon>Plectus</taxon>
    </lineage>
</organism>
<dbReference type="AlphaFoldDB" id="A0A914WB69"/>
<evidence type="ECO:0000313" key="2">
    <source>
        <dbReference type="Proteomes" id="UP000887566"/>
    </source>
</evidence>
<protein>
    <submittedName>
        <fullName evidence="3">Apple domain-containing protein</fullName>
    </submittedName>
</protein>
<evidence type="ECO:0000313" key="3">
    <source>
        <dbReference type="WBParaSite" id="PSAMB.scaffold3747size23262.g22435.t1"/>
    </source>
</evidence>
<sequence>MDYCVSQGGYLAHIYSSADRAAIIAWKQASSKASSICHLGLYKDSAHGKKDGTQTHWRTSTTAMLPMELAYQYDTFVDNWSVFLDILGLIVLFSDQPFTIQANEQLAFATTAAFPICEQSSPRMKSTFTAYSGKRSPAPVVLSQPAQKTRRDCARFCARLPYCMGYNAITVSATSITCNYFTVKVADAGVSLVTDAATVYYELK</sequence>
<keyword evidence="2" id="KW-1185">Reference proteome</keyword>
<accession>A0A914WB69</accession>
<name>A0A914WB69_9BILA</name>
<dbReference type="WBParaSite" id="PSAMB.scaffold3747size23262.g22435.t1">
    <property type="protein sequence ID" value="PSAMB.scaffold3747size23262.g22435.t1"/>
    <property type="gene ID" value="PSAMB.scaffold3747size23262.g22435"/>
</dbReference>
<reference evidence="3" key="1">
    <citation type="submission" date="2022-11" db="UniProtKB">
        <authorList>
            <consortium name="WormBaseParasite"/>
        </authorList>
    </citation>
    <scope>IDENTIFICATION</scope>
</reference>
<feature type="domain" description="Apple" evidence="1">
    <location>
        <begin position="117"/>
        <end position="204"/>
    </location>
</feature>
<dbReference type="InterPro" id="IPR003609">
    <property type="entry name" value="Pan_app"/>
</dbReference>
<dbReference type="Proteomes" id="UP000887566">
    <property type="component" value="Unplaced"/>
</dbReference>
<proteinExistence type="predicted"/>
<dbReference type="PROSITE" id="PS50948">
    <property type="entry name" value="PAN"/>
    <property type="match status" value="1"/>
</dbReference>
<evidence type="ECO:0000259" key="1">
    <source>
        <dbReference type="PROSITE" id="PS50948"/>
    </source>
</evidence>